<evidence type="ECO:0000256" key="1">
    <source>
        <dbReference type="ARBA" id="ARBA00004123"/>
    </source>
</evidence>
<dbReference type="InterPro" id="IPR003656">
    <property type="entry name" value="Znf_BED"/>
</dbReference>
<keyword evidence="5" id="KW-0862">Zinc</keyword>
<dbReference type="InterPro" id="IPR021933">
    <property type="entry name" value="SERRATE/Ars2_N"/>
</dbReference>
<dbReference type="PANTHER" id="PTHR13165">
    <property type="entry name" value="ARSENITE-RESISTANCE PROTEIN 2"/>
    <property type="match status" value="1"/>
</dbReference>
<comment type="similarity">
    <text evidence="2">Belongs to the ARS2 family.</text>
</comment>
<dbReference type="EMBL" id="KZ293421">
    <property type="protein sequence ID" value="PBK73056.1"/>
    <property type="molecule type" value="Genomic_DNA"/>
</dbReference>
<feature type="compositionally biased region" description="Basic and acidic residues" evidence="8">
    <location>
        <begin position="252"/>
        <end position="264"/>
    </location>
</feature>
<proteinExistence type="inferred from homology"/>
<feature type="region of interest" description="Disordered" evidence="8">
    <location>
        <begin position="785"/>
        <end position="876"/>
    </location>
</feature>
<gene>
    <name evidence="11" type="ORF">ARMSODRAFT_880856</name>
</gene>
<keyword evidence="12" id="KW-1185">Reference proteome</keyword>
<dbReference type="InterPro" id="IPR039727">
    <property type="entry name" value="SE/Ars2"/>
</dbReference>
<feature type="region of interest" description="Disordered" evidence="8">
    <location>
        <begin position="1"/>
        <end position="90"/>
    </location>
</feature>
<dbReference type="CDD" id="cd00590">
    <property type="entry name" value="RRM_SF"/>
    <property type="match status" value="1"/>
</dbReference>
<dbReference type="InterPro" id="IPR007042">
    <property type="entry name" value="SERRATE/Ars2_C"/>
</dbReference>
<keyword evidence="6" id="KW-0539">Nucleus</keyword>
<feature type="domain" description="C2H2-type" evidence="9">
    <location>
        <begin position="675"/>
        <end position="698"/>
    </location>
</feature>
<sequence length="888" mass="101297">MSWSSSYPPPSRRSRSRSPARPDYQSEQQRLEDLDVWNADEREQVLGLNRGYDHGRRGRGRSPPPDGGSRKRRRSMSPYERDRYEPRPRYGDDYGLIQRSYLFSVLTLIYFSPDPYFRGHSPPRRGHPPRRAPPDPHTFDYPASLKQYADWFRYFFPQKAIDEDNADKAAEQEAGDGSKPRNGIKSHWEQYKKDFSSNQLKTMFEHHRKSPWFAEKYDPSPPYQMLRCRIRKEGWRGRLVTFLHELESGKFDSDLNESEPKSPVKDVPANGEPKDSNGATESKADDELQTNPDVDFDPFLDLDLSRDLNGKSDNKRSNKRDWDRGEEIAVRPEGNQIMIRTIPPDIGRIKLEEACRKIPGFVYLALGDPMQKRNYYRAGWVRFQEDADMVLAMTELSERKIEGFKLHVTHNMRPFLNRVRYAPEIASKPDRLEKDLNNAKTLAALLEEEAYKLRHMKIKLEDTLKVDGDSATQDQADAVDAAQDPTDDDEDEPMERGSDAVERRIEKIMSDLREQNLYDSNDETLWAAKKTQVSLDLYIEYLRAAFLTCYYCCVVSDHLEALHRKCVKHVRKPLPNGQFEEMVRAAEAEKAEKESKMQEEESFGKGGQDEKKPKTKKDDRWKRNDERWLDWLDSKVALLINRDGVDIREYGGKSYDEVLAKAVDPFIKQEDEGKFRCRMCQKLFKATSFVEKHIANKHPESIKEVEDVPYFNNFVLDPYHIQPFTHPPVQMGHTNQMAPPQAYGIQGPLHGGGPQYHQGQGLPLPLGAWGTDLYFSGMGGVYPLPPPRREDSAGRRLSDRIGGGLGMMEGSVIPAGAGLPPKPMSALDTPLSSGNNARRGGRSGVAPATGPPPPPPPDAKEDPRAAAGKRVSYHDMDLVAEGDVELSY</sequence>
<evidence type="ECO:0000256" key="5">
    <source>
        <dbReference type="ARBA" id="ARBA00022833"/>
    </source>
</evidence>
<dbReference type="InterPro" id="IPR013087">
    <property type="entry name" value="Znf_C2H2_type"/>
</dbReference>
<dbReference type="SUPFAM" id="SSF54928">
    <property type="entry name" value="RNA-binding domain, RBD"/>
    <property type="match status" value="1"/>
</dbReference>
<dbReference type="PROSITE" id="PS00028">
    <property type="entry name" value="ZINC_FINGER_C2H2_1"/>
    <property type="match status" value="1"/>
</dbReference>
<dbReference type="GO" id="GO:0008270">
    <property type="term" value="F:zinc ion binding"/>
    <property type="evidence" value="ECO:0007669"/>
    <property type="project" value="UniProtKB-KW"/>
</dbReference>
<feature type="region of interest" description="Disordered" evidence="8">
    <location>
        <begin position="469"/>
        <end position="499"/>
    </location>
</feature>
<dbReference type="PROSITE" id="PS50808">
    <property type="entry name" value="ZF_BED"/>
    <property type="match status" value="1"/>
</dbReference>
<comment type="subcellular location">
    <subcellularLocation>
        <location evidence="1">Nucleus</location>
    </subcellularLocation>
</comment>
<evidence type="ECO:0008006" key="13">
    <source>
        <dbReference type="Google" id="ProtNLM"/>
    </source>
</evidence>
<evidence type="ECO:0000256" key="6">
    <source>
        <dbReference type="ARBA" id="ARBA00023242"/>
    </source>
</evidence>
<protein>
    <recommendedName>
        <fullName evidence="13">C2H2-type domain-containing protein</fullName>
    </recommendedName>
</protein>
<dbReference type="GO" id="GO:0031047">
    <property type="term" value="P:regulatory ncRNA-mediated gene silencing"/>
    <property type="evidence" value="ECO:0007669"/>
    <property type="project" value="UniProtKB-ARBA"/>
</dbReference>
<evidence type="ECO:0000313" key="11">
    <source>
        <dbReference type="EMBL" id="PBK73056.1"/>
    </source>
</evidence>
<feature type="domain" description="BED-type" evidence="10">
    <location>
        <begin position="622"/>
        <end position="705"/>
    </location>
</feature>
<dbReference type="GO" id="GO:0003677">
    <property type="term" value="F:DNA binding"/>
    <property type="evidence" value="ECO:0007669"/>
    <property type="project" value="InterPro"/>
</dbReference>
<keyword evidence="4 7" id="KW-0863">Zinc-finger</keyword>
<evidence type="ECO:0000256" key="7">
    <source>
        <dbReference type="PROSITE-ProRule" id="PRU00042"/>
    </source>
</evidence>
<feature type="region of interest" description="Disordered" evidence="8">
    <location>
        <begin position="252"/>
        <end position="293"/>
    </location>
</feature>
<dbReference type="InterPro" id="IPR035979">
    <property type="entry name" value="RBD_domain_sf"/>
</dbReference>
<dbReference type="Pfam" id="PF04959">
    <property type="entry name" value="ARS2"/>
    <property type="match status" value="1"/>
</dbReference>
<feature type="compositionally biased region" description="Basic and acidic residues" evidence="8">
    <location>
        <begin position="29"/>
        <end position="44"/>
    </location>
</feature>
<evidence type="ECO:0000256" key="8">
    <source>
        <dbReference type="SAM" id="MobiDB-lite"/>
    </source>
</evidence>
<dbReference type="Pfam" id="PF12066">
    <property type="entry name" value="SERRATE_Ars2_N"/>
    <property type="match status" value="1"/>
</dbReference>
<evidence type="ECO:0000313" key="12">
    <source>
        <dbReference type="Proteomes" id="UP000218334"/>
    </source>
</evidence>
<feature type="compositionally biased region" description="Low complexity" evidence="8">
    <location>
        <begin position="832"/>
        <end position="848"/>
    </location>
</feature>
<dbReference type="STRING" id="1076256.A0A2H3CCN0"/>
<feature type="compositionally biased region" description="Basic and acidic residues" evidence="8">
    <location>
        <begin position="787"/>
        <end position="799"/>
    </location>
</feature>
<dbReference type="GO" id="GO:0016070">
    <property type="term" value="P:RNA metabolic process"/>
    <property type="evidence" value="ECO:0007669"/>
    <property type="project" value="UniProtKB-ARBA"/>
</dbReference>
<feature type="compositionally biased region" description="Basic and acidic residues" evidence="8">
    <location>
        <begin position="79"/>
        <end position="90"/>
    </location>
</feature>
<dbReference type="Proteomes" id="UP000218334">
    <property type="component" value="Unassembled WGS sequence"/>
</dbReference>
<evidence type="ECO:0000259" key="9">
    <source>
        <dbReference type="PROSITE" id="PS50157"/>
    </source>
</evidence>
<evidence type="ECO:0000259" key="10">
    <source>
        <dbReference type="PROSITE" id="PS50808"/>
    </source>
</evidence>
<dbReference type="GO" id="GO:0016604">
    <property type="term" value="C:nuclear body"/>
    <property type="evidence" value="ECO:0007669"/>
    <property type="project" value="TreeGrafter"/>
</dbReference>
<organism evidence="11 12">
    <name type="scientific">Armillaria solidipes</name>
    <dbReference type="NCBI Taxonomy" id="1076256"/>
    <lineage>
        <taxon>Eukaryota</taxon>
        <taxon>Fungi</taxon>
        <taxon>Dikarya</taxon>
        <taxon>Basidiomycota</taxon>
        <taxon>Agaricomycotina</taxon>
        <taxon>Agaricomycetes</taxon>
        <taxon>Agaricomycetidae</taxon>
        <taxon>Agaricales</taxon>
        <taxon>Marasmiineae</taxon>
        <taxon>Physalacriaceae</taxon>
        <taxon>Armillaria</taxon>
    </lineage>
</organism>
<dbReference type="AlphaFoldDB" id="A0A2H3CCN0"/>
<feature type="region of interest" description="Disordered" evidence="8">
    <location>
        <begin position="586"/>
        <end position="619"/>
    </location>
</feature>
<evidence type="ECO:0000256" key="4">
    <source>
        <dbReference type="ARBA" id="ARBA00022771"/>
    </source>
</evidence>
<dbReference type="PROSITE" id="PS50157">
    <property type="entry name" value="ZINC_FINGER_C2H2_2"/>
    <property type="match status" value="1"/>
</dbReference>
<accession>A0A2H3CCN0</accession>
<evidence type="ECO:0000256" key="2">
    <source>
        <dbReference type="ARBA" id="ARBA00005407"/>
    </source>
</evidence>
<name>A0A2H3CCN0_9AGAR</name>
<evidence type="ECO:0000256" key="3">
    <source>
        <dbReference type="ARBA" id="ARBA00022723"/>
    </source>
</evidence>
<keyword evidence="3" id="KW-0479">Metal-binding</keyword>
<reference evidence="12" key="1">
    <citation type="journal article" date="2017" name="Nat. Ecol. Evol.">
        <title>Genome expansion and lineage-specific genetic innovations in the forest pathogenic fungi Armillaria.</title>
        <authorList>
            <person name="Sipos G."/>
            <person name="Prasanna A.N."/>
            <person name="Walter M.C."/>
            <person name="O'Connor E."/>
            <person name="Balint B."/>
            <person name="Krizsan K."/>
            <person name="Kiss B."/>
            <person name="Hess J."/>
            <person name="Varga T."/>
            <person name="Slot J."/>
            <person name="Riley R."/>
            <person name="Boka B."/>
            <person name="Rigling D."/>
            <person name="Barry K."/>
            <person name="Lee J."/>
            <person name="Mihaltcheva S."/>
            <person name="LaButti K."/>
            <person name="Lipzen A."/>
            <person name="Waldron R."/>
            <person name="Moloney N.M."/>
            <person name="Sperisen C."/>
            <person name="Kredics L."/>
            <person name="Vagvoelgyi C."/>
            <person name="Patrignani A."/>
            <person name="Fitzpatrick D."/>
            <person name="Nagy I."/>
            <person name="Doyle S."/>
            <person name="Anderson J.B."/>
            <person name="Grigoriev I.V."/>
            <person name="Gueldener U."/>
            <person name="Muensterkoetter M."/>
            <person name="Nagy L.G."/>
        </authorList>
    </citation>
    <scope>NUCLEOTIDE SEQUENCE [LARGE SCALE GENOMIC DNA]</scope>
    <source>
        <strain evidence="12">28-4</strain>
    </source>
</reference>
<feature type="compositionally biased region" description="Low complexity" evidence="8">
    <location>
        <begin position="471"/>
        <end position="484"/>
    </location>
</feature>
<dbReference type="PANTHER" id="PTHR13165:SF0">
    <property type="entry name" value="SERRATE RNA EFFECTOR MOLECULE HOMOLOG"/>
    <property type="match status" value="1"/>
</dbReference>